<keyword evidence="4" id="KW-1185">Reference proteome</keyword>
<evidence type="ECO:0000313" key="3">
    <source>
        <dbReference type="EMBL" id="RRK32151.1"/>
    </source>
</evidence>
<dbReference type="RefSeq" id="WP_125127673.1">
    <property type="nucleotide sequence ID" value="NZ_RHJS01000002.1"/>
</dbReference>
<dbReference type="InterPro" id="IPR010994">
    <property type="entry name" value="RuvA_2-like"/>
</dbReference>
<keyword evidence="3" id="KW-0238">DNA-binding</keyword>
<dbReference type="Gene3D" id="3.10.560.10">
    <property type="entry name" value="Outer membrane lipoprotein wza domain like"/>
    <property type="match status" value="1"/>
</dbReference>
<dbReference type="GO" id="GO:0015628">
    <property type="term" value="P:protein secretion by the type II secretion system"/>
    <property type="evidence" value="ECO:0007669"/>
    <property type="project" value="TreeGrafter"/>
</dbReference>
<reference evidence="3" key="1">
    <citation type="submission" date="2018-10" db="EMBL/GenBank/DDBJ databases">
        <title>Schaedlerella arabinophila gen. nov. sp. nov., isolated from the mouse intestinal tract and comparative analysis with the genome of the closely related altered Schaedler flora strain ASF502.</title>
        <authorList>
            <person name="Miyake S."/>
            <person name="Soh M."/>
            <person name="Seedorf H."/>
        </authorList>
    </citation>
    <scope>NUCLEOTIDE SEQUENCE [LARGE SCALE GENOMIC DNA]</scope>
    <source>
        <strain evidence="3">DSM 106076</strain>
    </source>
</reference>
<name>A0A426DHG1_9FIRM</name>
<dbReference type="GO" id="GO:0015627">
    <property type="term" value="C:type II protein secretion system complex"/>
    <property type="evidence" value="ECO:0007669"/>
    <property type="project" value="TreeGrafter"/>
</dbReference>
<accession>A0A426DHG1</accession>
<gene>
    <name evidence="3" type="ORF">EBB54_12840</name>
</gene>
<evidence type="ECO:0000256" key="1">
    <source>
        <dbReference type="SAM" id="MobiDB-lite"/>
    </source>
</evidence>
<evidence type="ECO:0000313" key="4">
    <source>
        <dbReference type="Proteomes" id="UP000274920"/>
    </source>
</evidence>
<feature type="domain" description="Helix-hairpin-helix DNA-binding motif class 1" evidence="2">
    <location>
        <begin position="200"/>
        <end position="219"/>
    </location>
</feature>
<dbReference type="EMBL" id="RHJS01000002">
    <property type="protein sequence ID" value="RRK32151.1"/>
    <property type="molecule type" value="Genomic_DNA"/>
</dbReference>
<feature type="region of interest" description="Disordered" evidence="1">
    <location>
        <begin position="52"/>
        <end position="83"/>
    </location>
</feature>
<dbReference type="InterPro" id="IPR019554">
    <property type="entry name" value="Soluble_ligand-bd"/>
</dbReference>
<dbReference type="Gene3D" id="1.10.150.280">
    <property type="entry name" value="AF1531-like domain"/>
    <property type="match status" value="1"/>
</dbReference>
<dbReference type="NCBIfam" id="TIGR00426">
    <property type="entry name" value="competence protein ComEA helix-hairpin-helix repeat region"/>
    <property type="match status" value="1"/>
</dbReference>
<dbReference type="Proteomes" id="UP000274920">
    <property type="component" value="Unassembled WGS sequence"/>
</dbReference>
<dbReference type="InterPro" id="IPR003583">
    <property type="entry name" value="Hlx-hairpin-Hlx_DNA-bd_motif"/>
</dbReference>
<dbReference type="GO" id="GO:0006281">
    <property type="term" value="P:DNA repair"/>
    <property type="evidence" value="ECO:0007669"/>
    <property type="project" value="InterPro"/>
</dbReference>
<organism evidence="3 4">
    <name type="scientific">Schaedlerella arabinosiphila</name>
    <dbReference type="NCBI Taxonomy" id="2044587"/>
    <lineage>
        <taxon>Bacteria</taxon>
        <taxon>Bacillati</taxon>
        <taxon>Bacillota</taxon>
        <taxon>Clostridia</taxon>
        <taxon>Lachnospirales</taxon>
        <taxon>Lachnospiraceae</taxon>
        <taxon>Schaedlerella</taxon>
    </lineage>
</organism>
<feature type="domain" description="Helix-hairpin-helix DNA-binding motif class 1" evidence="2">
    <location>
        <begin position="230"/>
        <end position="249"/>
    </location>
</feature>
<sequence length="253" mass="26808">MIKKRLKAAGLWMAFALCIWCSGCGRREQALPEKFRLEGSRGAEDQDMLRELSEGKESTGNPEGTGDIQKTEELQNTGTAGSKNEEQGAQRIFVYVCGAVNTPGVYELQEGARLFEAIACAGGVREDGAEESINQAQAVSDGERLYIPTEEEVRQGLDAYLQSGTAVGSAAAGASPAGSADGRGGRDAAGKVNINTASKEELTALNGIGDTRAASILAYRESYGPFGSIEDLMKVEGIKEGVYNKLKDDITVN</sequence>
<protein>
    <submittedName>
        <fullName evidence="3">ComEA family DNA-binding protein</fullName>
    </submittedName>
</protein>
<dbReference type="PANTHER" id="PTHR21180:SF32">
    <property type="entry name" value="ENDONUCLEASE_EXONUCLEASE_PHOSPHATASE FAMILY DOMAIN-CONTAINING PROTEIN 1"/>
    <property type="match status" value="1"/>
</dbReference>
<dbReference type="GO" id="GO:0003677">
    <property type="term" value="F:DNA binding"/>
    <property type="evidence" value="ECO:0007669"/>
    <property type="project" value="UniProtKB-KW"/>
</dbReference>
<dbReference type="SMART" id="SM00278">
    <property type="entry name" value="HhH1"/>
    <property type="match status" value="2"/>
</dbReference>
<evidence type="ECO:0000259" key="2">
    <source>
        <dbReference type="SMART" id="SM00278"/>
    </source>
</evidence>
<dbReference type="Pfam" id="PF10531">
    <property type="entry name" value="SLBB"/>
    <property type="match status" value="1"/>
</dbReference>
<dbReference type="PANTHER" id="PTHR21180">
    <property type="entry name" value="ENDONUCLEASE/EXONUCLEASE/PHOSPHATASE FAMILY DOMAIN-CONTAINING PROTEIN 1"/>
    <property type="match status" value="1"/>
</dbReference>
<comment type="caution">
    <text evidence="3">The sequence shown here is derived from an EMBL/GenBank/DDBJ whole genome shotgun (WGS) entry which is preliminary data.</text>
</comment>
<dbReference type="AlphaFoldDB" id="A0A426DHG1"/>
<proteinExistence type="predicted"/>
<dbReference type="InterPro" id="IPR004509">
    <property type="entry name" value="Competence_ComEA_HhH"/>
</dbReference>
<dbReference type="SUPFAM" id="SSF47781">
    <property type="entry name" value="RuvA domain 2-like"/>
    <property type="match status" value="1"/>
</dbReference>
<dbReference type="Pfam" id="PF12836">
    <property type="entry name" value="HHH_3"/>
    <property type="match status" value="1"/>
</dbReference>
<dbReference type="InterPro" id="IPR051675">
    <property type="entry name" value="Endo/Exo/Phosphatase_dom_1"/>
</dbReference>